<name>A0A2N9J328_FAGSY</name>
<dbReference type="PANTHER" id="PTHR44259">
    <property type="entry name" value="OS07G0183000 PROTEIN-RELATED"/>
    <property type="match status" value="1"/>
</dbReference>
<proteinExistence type="predicted"/>
<feature type="domain" description="KIB1-4 beta-propeller" evidence="1">
    <location>
        <begin position="68"/>
        <end position="330"/>
    </location>
</feature>
<evidence type="ECO:0000313" key="2">
    <source>
        <dbReference type="EMBL" id="SPD30863.1"/>
    </source>
</evidence>
<gene>
    <name evidence="2" type="ORF">FSB_LOCUS58745</name>
</gene>
<dbReference type="AlphaFoldDB" id="A0A2N9J328"/>
<dbReference type="InterPro" id="IPR005174">
    <property type="entry name" value="KIB1-4_b-propeller"/>
</dbReference>
<sequence length="358" mass="39833">MADWSGLHYDLLVLIVRRIAWYEDFNTFRGVCKSWKSAAIKRNFTGYWTARIPCLMLAAKEGSDLRDFFSICTGMTRTLMLPEAANQTKCYSSQGWLITVAKDMSINLLHPFTRLQKKLPNATTLFREQGLYVNVTSASYDAFIDKFVLTASPSHTSDYVVLVMYYGKLAFCRPGDESWTRIIYPSGVVDAVYHNNRFYCLGMNGIFVCDIEGPNPNPNPSLANHVSTFSEEQNPRGKYHCGVGHVVESSGTFVASCTTRVYEVGLDGGEWKELKSLGDRALFLGYNSSISVEVSDFSGCKANCIYFTECDCDSYSGIPGGGGKDMGIYNMLDGSIQPHYPGESRCEITPPLWVVPSS</sequence>
<dbReference type="PANTHER" id="PTHR44259:SF108">
    <property type="entry name" value="F-BOX PROTEIN SKIP23-LIKE"/>
    <property type="match status" value="1"/>
</dbReference>
<evidence type="ECO:0000259" key="1">
    <source>
        <dbReference type="Pfam" id="PF03478"/>
    </source>
</evidence>
<dbReference type="InterPro" id="IPR050942">
    <property type="entry name" value="F-box_BR-signaling"/>
</dbReference>
<accession>A0A2N9J328</accession>
<protein>
    <recommendedName>
        <fullName evidence="1">KIB1-4 beta-propeller domain-containing protein</fullName>
    </recommendedName>
</protein>
<organism evidence="2">
    <name type="scientific">Fagus sylvatica</name>
    <name type="common">Beechnut</name>
    <dbReference type="NCBI Taxonomy" id="28930"/>
    <lineage>
        <taxon>Eukaryota</taxon>
        <taxon>Viridiplantae</taxon>
        <taxon>Streptophyta</taxon>
        <taxon>Embryophyta</taxon>
        <taxon>Tracheophyta</taxon>
        <taxon>Spermatophyta</taxon>
        <taxon>Magnoliopsida</taxon>
        <taxon>eudicotyledons</taxon>
        <taxon>Gunneridae</taxon>
        <taxon>Pentapetalae</taxon>
        <taxon>rosids</taxon>
        <taxon>fabids</taxon>
        <taxon>Fagales</taxon>
        <taxon>Fagaceae</taxon>
        <taxon>Fagus</taxon>
    </lineage>
</organism>
<dbReference type="EMBL" id="OIVN01006337">
    <property type="protein sequence ID" value="SPD30863.1"/>
    <property type="molecule type" value="Genomic_DNA"/>
</dbReference>
<reference evidence="2" key="1">
    <citation type="submission" date="2018-02" db="EMBL/GenBank/DDBJ databases">
        <authorList>
            <person name="Cohen D.B."/>
            <person name="Kent A.D."/>
        </authorList>
    </citation>
    <scope>NUCLEOTIDE SEQUENCE</scope>
</reference>
<dbReference type="Pfam" id="PF03478">
    <property type="entry name" value="Beta-prop_KIB1-4"/>
    <property type="match status" value="1"/>
</dbReference>